<keyword evidence="4" id="KW-1185">Reference proteome</keyword>
<organism evidence="3 4">
    <name type="scientific">Haladaptatus pallidirubidus</name>
    <dbReference type="NCBI Taxonomy" id="1008152"/>
    <lineage>
        <taxon>Archaea</taxon>
        <taxon>Methanobacteriati</taxon>
        <taxon>Methanobacteriota</taxon>
        <taxon>Stenosarchaea group</taxon>
        <taxon>Halobacteria</taxon>
        <taxon>Halobacteriales</taxon>
        <taxon>Haladaptataceae</taxon>
        <taxon>Haladaptatus</taxon>
    </lineage>
</organism>
<comment type="caution">
    <text evidence="3">The sequence shown here is derived from an EMBL/GenBank/DDBJ whole genome shotgun (WGS) entry which is preliminary data.</text>
</comment>
<evidence type="ECO:0000259" key="2">
    <source>
        <dbReference type="Pfam" id="PF22090"/>
    </source>
</evidence>
<dbReference type="Gene3D" id="1.20.58.1030">
    <property type="match status" value="1"/>
</dbReference>
<dbReference type="CDD" id="cd11714">
    <property type="entry name" value="GINS_A_archaea"/>
    <property type="match status" value="1"/>
</dbReference>
<proteinExistence type="predicted"/>
<dbReference type="InterPro" id="IPR054314">
    <property type="entry name" value="Gins51_C"/>
</dbReference>
<sequence>MNLDELRSVQSKERSKDSLQHLRESFYEDVGSYIGSLRDERERAAERADNPFDSSDVNRLTDEIQTAEDVVQAIYERRVGKVVKRASLSAAGIPADEEGLTSEEQELFADLVERIESNKSTVLDVLAGNGSDGNPTESAVPTGMEPADSAPDGAESAESRSAETGPGTETPEPETPTAEPKSESEDHRSSAEVAAVADNPEDSGTESEAASSSTTAVETGDEMPDDTDGSGTAGEPKPSLSNERTTVRITRDIGEILGVDEREYDLASEDVVTLPAENAGPLIERDAAEKLE</sequence>
<dbReference type="GeneID" id="68611579"/>
<reference evidence="3 4" key="1">
    <citation type="journal article" date="2019" name="Int. J. Syst. Evol. Microbiol.">
        <title>The Global Catalogue of Microorganisms (GCM) 10K type strain sequencing project: providing services to taxonomists for standard genome sequencing and annotation.</title>
        <authorList>
            <consortium name="The Broad Institute Genomics Platform"/>
            <consortium name="The Broad Institute Genome Sequencing Center for Infectious Disease"/>
            <person name="Wu L."/>
            <person name="Ma J."/>
        </authorList>
    </citation>
    <scope>NUCLEOTIDE SEQUENCE [LARGE SCALE GENOMIC DNA]</scope>
    <source>
        <strain evidence="3 4">JCM 17504</strain>
    </source>
</reference>
<dbReference type="Pfam" id="PF22090">
    <property type="entry name" value="Gins51_C"/>
    <property type="match status" value="1"/>
</dbReference>
<feature type="region of interest" description="Disordered" evidence="1">
    <location>
        <begin position="123"/>
        <end position="246"/>
    </location>
</feature>
<feature type="compositionally biased region" description="Acidic residues" evidence="1">
    <location>
        <begin position="219"/>
        <end position="228"/>
    </location>
</feature>
<feature type="compositionally biased region" description="Low complexity" evidence="1">
    <location>
        <begin position="162"/>
        <end position="179"/>
    </location>
</feature>
<evidence type="ECO:0000313" key="3">
    <source>
        <dbReference type="EMBL" id="GAA5044256.1"/>
    </source>
</evidence>
<name>A0AAV3UDJ2_9EURY</name>
<dbReference type="EMBL" id="BAABKX010000001">
    <property type="protein sequence ID" value="GAA5044256.1"/>
    <property type="molecule type" value="Genomic_DNA"/>
</dbReference>
<dbReference type="RefSeq" id="WP_227775804.1">
    <property type="nucleotide sequence ID" value="NZ_BAABKX010000001.1"/>
</dbReference>
<feature type="compositionally biased region" description="Low complexity" evidence="1">
    <location>
        <begin position="206"/>
        <end position="218"/>
    </location>
</feature>
<feature type="region of interest" description="Disordered" evidence="1">
    <location>
        <begin position="1"/>
        <end position="20"/>
    </location>
</feature>
<dbReference type="Gene3D" id="3.40.5.50">
    <property type="match status" value="1"/>
</dbReference>
<evidence type="ECO:0000256" key="1">
    <source>
        <dbReference type="SAM" id="MobiDB-lite"/>
    </source>
</evidence>
<dbReference type="Proteomes" id="UP001501729">
    <property type="component" value="Unassembled WGS sequence"/>
</dbReference>
<feature type="domain" description="Gins51 C-terminal" evidence="2">
    <location>
        <begin position="246"/>
        <end position="291"/>
    </location>
</feature>
<feature type="compositionally biased region" description="Basic and acidic residues" evidence="1">
    <location>
        <begin position="180"/>
        <end position="190"/>
    </location>
</feature>
<dbReference type="AlphaFoldDB" id="A0AAV3UDJ2"/>
<gene>
    <name evidence="3" type="ORF">GCM10025751_10200</name>
</gene>
<protein>
    <recommendedName>
        <fullName evidence="2">Gins51 C-terminal domain-containing protein</fullName>
    </recommendedName>
</protein>
<accession>A0AAV3UDJ2</accession>
<evidence type="ECO:0000313" key="4">
    <source>
        <dbReference type="Proteomes" id="UP001501729"/>
    </source>
</evidence>